<organism evidence="4 5">
    <name type="scientific">Rhodoferax ferrireducens</name>
    <dbReference type="NCBI Taxonomy" id="192843"/>
    <lineage>
        <taxon>Bacteria</taxon>
        <taxon>Pseudomonadati</taxon>
        <taxon>Pseudomonadota</taxon>
        <taxon>Betaproteobacteria</taxon>
        <taxon>Burkholderiales</taxon>
        <taxon>Comamonadaceae</taxon>
        <taxon>Rhodoferax</taxon>
    </lineage>
</organism>
<keyword evidence="5" id="KW-1185">Reference proteome</keyword>
<proteinExistence type="predicted"/>
<gene>
    <name evidence="4" type="ORF">J2X19_001821</name>
</gene>
<dbReference type="Gene3D" id="3.40.50.2000">
    <property type="entry name" value="Glycogen Phosphorylase B"/>
    <property type="match status" value="2"/>
</dbReference>
<dbReference type="PANTHER" id="PTHR46401">
    <property type="entry name" value="GLYCOSYLTRANSFERASE WBBK-RELATED"/>
    <property type="match status" value="1"/>
</dbReference>
<dbReference type="Proteomes" id="UP001180487">
    <property type="component" value="Unassembled WGS sequence"/>
</dbReference>
<protein>
    <submittedName>
        <fullName evidence="4">Glycosyltransferase involved in cell wall biosynthesis</fullName>
    </submittedName>
</protein>
<dbReference type="Gene3D" id="3.40.50.150">
    <property type="entry name" value="Vaccinia Virus protein VP39"/>
    <property type="match status" value="1"/>
</dbReference>
<name>A0ABU2C725_9BURK</name>
<dbReference type="SUPFAM" id="SSF53756">
    <property type="entry name" value="UDP-Glycosyltransferase/glycogen phosphorylase"/>
    <property type="match status" value="1"/>
</dbReference>
<keyword evidence="1" id="KW-0808">Transferase</keyword>
<comment type="caution">
    <text evidence="4">The sequence shown here is derived from an EMBL/GenBank/DDBJ whole genome shotgun (WGS) entry which is preliminary data.</text>
</comment>
<feature type="domain" description="Glycosyltransferase subfamily 4-like N-terminal" evidence="3">
    <location>
        <begin position="27"/>
        <end position="175"/>
    </location>
</feature>
<dbReference type="PANTHER" id="PTHR46401:SF2">
    <property type="entry name" value="GLYCOSYLTRANSFERASE WBBK-RELATED"/>
    <property type="match status" value="1"/>
</dbReference>
<dbReference type="InterPro" id="IPR029063">
    <property type="entry name" value="SAM-dependent_MTases_sf"/>
</dbReference>
<dbReference type="CDD" id="cd03809">
    <property type="entry name" value="GT4_MtfB-like"/>
    <property type="match status" value="1"/>
</dbReference>
<feature type="domain" description="Glycosyl transferase family 1" evidence="2">
    <location>
        <begin position="187"/>
        <end position="325"/>
    </location>
</feature>
<dbReference type="EMBL" id="JAVDXT010000002">
    <property type="protein sequence ID" value="MDR7377142.1"/>
    <property type="molecule type" value="Genomic_DNA"/>
</dbReference>
<dbReference type="InterPro" id="IPR001296">
    <property type="entry name" value="Glyco_trans_1"/>
</dbReference>
<accession>A0ABU2C725</accession>
<evidence type="ECO:0000313" key="4">
    <source>
        <dbReference type="EMBL" id="MDR7377142.1"/>
    </source>
</evidence>
<dbReference type="InterPro" id="IPR028098">
    <property type="entry name" value="Glyco_trans_4-like_N"/>
</dbReference>
<dbReference type="Pfam" id="PF00534">
    <property type="entry name" value="Glycos_transf_1"/>
    <property type="match status" value="1"/>
</dbReference>
<dbReference type="Pfam" id="PF13439">
    <property type="entry name" value="Glyco_transf_4"/>
    <property type="match status" value="1"/>
</dbReference>
<evidence type="ECO:0000259" key="3">
    <source>
        <dbReference type="Pfam" id="PF13439"/>
    </source>
</evidence>
<evidence type="ECO:0000259" key="2">
    <source>
        <dbReference type="Pfam" id="PF00534"/>
    </source>
</evidence>
<evidence type="ECO:0000313" key="5">
    <source>
        <dbReference type="Proteomes" id="UP001180487"/>
    </source>
</evidence>
<reference evidence="4 5" key="1">
    <citation type="submission" date="2023-07" db="EMBL/GenBank/DDBJ databases">
        <title>Sorghum-associated microbial communities from plants grown in Nebraska, USA.</title>
        <authorList>
            <person name="Schachtman D."/>
        </authorList>
    </citation>
    <scope>NUCLEOTIDE SEQUENCE [LARGE SCALE GENOMIC DNA]</scope>
    <source>
        <strain evidence="4 5">BE313</strain>
    </source>
</reference>
<sequence length="611" mass="67595">MNVMTSSMSYQAPKILIDAVFFQYNRSGIARVWYSLLEEWARDGFAAQLLVLDRQNTAPRIPGIAYRQVPAHSYAAPDADRAMLQQVCDEEGASLFVSSYYTTPLGTPSVFMAYDMIPEVLNWDTSTMAIWVEKHAGIRHARAFIAISQNTANDLCRFFPAIRPEQVSIAHCGVDFKAPPAAQIDSFKAQHGIQKPYFLLVGSRGAYKNASLFFQAFAALGDQRGQYAVVCTGPWSALEPEFSAYVGEASVHMIEVDDQSLQCAYAGAIALVYPSLYEGFGMPITEAMACGCPVITCPTGSIPEVAEDGVLYVPPSDVGAMTRALYQVQGPVMRAVLVAKGLQRAAAFSWGRMASEVKAALLRVDVSLLERNASATAHHTIDTQTGANMLSEIIPAEIINDDFYKVLNALASREDLKNFLEIGSSSGAGSTHAFVSALRNRADADSTRLYCMELSTERFTALRNAYLDCQFVKVYNQSSAALDEFPSEQEVAFFYANTRTTLNTYPLEQVLSWLRQDIDYMRKAGLTQNGIELIKKENGILDFDMVLIDGSEFTGEAELYHCMGARVIALDDVNSHKCFNAYRMLTNHVSYALTHQNMELRNGFAVFERRF</sequence>
<evidence type="ECO:0000256" key="1">
    <source>
        <dbReference type="ARBA" id="ARBA00022679"/>
    </source>
</evidence>